<comment type="caution">
    <text evidence="1">The sequence shown here is derived from an EMBL/GenBank/DDBJ whole genome shotgun (WGS) entry which is preliminary data.</text>
</comment>
<gene>
    <name evidence="1" type="ORF">GPA21_07810</name>
</gene>
<proteinExistence type="predicted"/>
<name>A0A972F748_9RHOO</name>
<protein>
    <submittedName>
        <fullName evidence="1">Uncharacterized protein</fullName>
    </submittedName>
</protein>
<evidence type="ECO:0000313" key="1">
    <source>
        <dbReference type="EMBL" id="NMG02876.1"/>
    </source>
</evidence>
<dbReference type="RefSeq" id="WP_168987640.1">
    <property type="nucleotide sequence ID" value="NZ_CAWPHM010000259.1"/>
</dbReference>
<organism evidence="1 2">
    <name type="scientific">Azoarcus taiwanensis</name>
    <dbReference type="NCBI Taxonomy" id="666964"/>
    <lineage>
        <taxon>Bacteria</taxon>
        <taxon>Pseudomonadati</taxon>
        <taxon>Pseudomonadota</taxon>
        <taxon>Betaproteobacteria</taxon>
        <taxon>Rhodocyclales</taxon>
        <taxon>Zoogloeaceae</taxon>
        <taxon>Azoarcus</taxon>
    </lineage>
</organism>
<evidence type="ECO:0000313" key="2">
    <source>
        <dbReference type="Proteomes" id="UP000599523"/>
    </source>
</evidence>
<feature type="non-terminal residue" evidence="1">
    <location>
        <position position="70"/>
    </location>
</feature>
<dbReference type="AlphaFoldDB" id="A0A972F748"/>
<keyword evidence="2" id="KW-1185">Reference proteome</keyword>
<dbReference type="Proteomes" id="UP000599523">
    <property type="component" value="Unassembled WGS sequence"/>
</dbReference>
<reference evidence="1" key="1">
    <citation type="submission" date="2019-12" db="EMBL/GenBank/DDBJ databases">
        <title>Comparative genomics gives insights into the taxonomy of the Azoarcus-Aromatoleum group and reveals separate origins of nif in the plant-associated Azoarcus and non-plant-associated Aromatoleum sub-groups.</title>
        <authorList>
            <person name="Lafos M."/>
            <person name="Maluk M."/>
            <person name="Batista M."/>
            <person name="Junghare M."/>
            <person name="Carmona M."/>
            <person name="Faoro H."/>
            <person name="Cruz L.M."/>
            <person name="Battistoni F."/>
            <person name="De Souza E."/>
            <person name="Pedrosa F."/>
            <person name="Chen W.-M."/>
            <person name="Poole P.S."/>
            <person name="Dixon R.A."/>
            <person name="James E.K."/>
        </authorList>
    </citation>
    <scope>NUCLEOTIDE SEQUENCE</scope>
    <source>
        <strain evidence="1">NSC3</strain>
    </source>
</reference>
<accession>A0A972F748</accession>
<dbReference type="EMBL" id="WTVM01000035">
    <property type="protein sequence ID" value="NMG02876.1"/>
    <property type="molecule type" value="Genomic_DNA"/>
</dbReference>
<sequence length="70" mass="8128">MNERCGECIERRQLNLIQRVGRVGYWEFDPACDDVVLPAVSRELLRALGLRPLDRDASPWSVLVEGEFRR</sequence>